<dbReference type="Proteomes" id="UP001066276">
    <property type="component" value="Chromosome 2_1"/>
</dbReference>
<dbReference type="EMBL" id="JANPWB010000003">
    <property type="protein sequence ID" value="KAJ1202372.1"/>
    <property type="molecule type" value="Genomic_DNA"/>
</dbReference>
<reference evidence="1" key="1">
    <citation type="journal article" date="2022" name="bioRxiv">
        <title>Sequencing and chromosome-scale assembly of the giantPleurodeles waltlgenome.</title>
        <authorList>
            <person name="Brown T."/>
            <person name="Elewa A."/>
            <person name="Iarovenko S."/>
            <person name="Subramanian E."/>
            <person name="Araus A.J."/>
            <person name="Petzold A."/>
            <person name="Susuki M."/>
            <person name="Suzuki K.-i.T."/>
            <person name="Hayashi T."/>
            <person name="Toyoda A."/>
            <person name="Oliveira C."/>
            <person name="Osipova E."/>
            <person name="Leigh N.D."/>
            <person name="Simon A."/>
            <person name="Yun M.H."/>
        </authorList>
    </citation>
    <scope>NUCLEOTIDE SEQUENCE</scope>
    <source>
        <strain evidence="1">20211129_DDA</strain>
        <tissue evidence="1">Liver</tissue>
    </source>
</reference>
<accession>A0AAV7VM34</accession>
<dbReference type="AlphaFoldDB" id="A0AAV7VM34"/>
<protein>
    <submittedName>
        <fullName evidence="1">Uncharacterized protein</fullName>
    </submittedName>
</protein>
<proteinExistence type="predicted"/>
<sequence>MAAAVPHIALQGLDSLTHQGSQERKKWHLAADGKASDICGGCWGATADHTDTIWPAQANWIAQRYTASGYVRQRGGGLNCRLSHIVGS</sequence>
<evidence type="ECO:0000313" key="1">
    <source>
        <dbReference type="EMBL" id="KAJ1202372.1"/>
    </source>
</evidence>
<gene>
    <name evidence="1" type="ORF">NDU88_006172</name>
</gene>
<organism evidence="1 2">
    <name type="scientific">Pleurodeles waltl</name>
    <name type="common">Iberian ribbed newt</name>
    <dbReference type="NCBI Taxonomy" id="8319"/>
    <lineage>
        <taxon>Eukaryota</taxon>
        <taxon>Metazoa</taxon>
        <taxon>Chordata</taxon>
        <taxon>Craniata</taxon>
        <taxon>Vertebrata</taxon>
        <taxon>Euteleostomi</taxon>
        <taxon>Amphibia</taxon>
        <taxon>Batrachia</taxon>
        <taxon>Caudata</taxon>
        <taxon>Salamandroidea</taxon>
        <taxon>Salamandridae</taxon>
        <taxon>Pleurodelinae</taxon>
        <taxon>Pleurodeles</taxon>
    </lineage>
</organism>
<keyword evidence="2" id="KW-1185">Reference proteome</keyword>
<evidence type="ECO:0000313" key="2">
    <source>
        <dbReference type="Proteomes" id="UP001066276"/>
    </source>
</evidence>
<comment type="caution">
    <text evidence="1">The sequence shown here is derived from an EMBL/GenBank/DDBJ whole genome shotgun (WGS) entry which is preliminary data.</text>
</comment>
<name>A0AAV7VM34_PLEWA</name>